<reference evidence="2 3" key="1">
    <citation type="journal article" date="2024" name="Plant J.">
        <title>Genome sequences and population genomics reveal climatic adaptation and genomic divergence between two closely related sweetgum species.</title>
        <authorList>
            <person name="Xu W.Q."/>
            <person name="Ren C.Q."/>
            <person name="Zhang X.Y."/>
            <person name="Comes H.P."/>
            <person name="Liu X.H."/>
            <person name="Li Y.G."/>
            <person name="Kettle C.J."/>
            <person name="Jalonen R."/>
            <person name="Gaisberger H."/>
            <person name="Ma Y.Z."/>
            <person name="Qiu Y.X."/>
        </authorList>
    </citation>
    <scope>NUCLEOTIDE SEQUENCE [LARGE SCALE GENOMIC DNA]</scope>
    <source>
        <strain evidence="2">Hangzhou</strain>
    </source>
</reference>
<dbReference type="EMBL" id="JBBPBK010000010">
    <property type="protein sequence ID" value="KAK9276982.1"/>
    <property type="molecule type" value="Genomic_DNA"/>
</dbReference>
<evidence type="ECO:0000313" key="2">
    <source>
        <dbReference type="EMBL" id="KAK9276982.1"/>
    </source>
</evidence>
<evidence type="ECO:0000259" key="1">
    <source>
        <dbReference type="Pfam" id="PF14111"/>
    </source>
</evidence>
<dbReference type="AlphaFoldDB" id="A0AAP0WR42"/>
<dbReference type="Proteomes" id="UP001415857">
    <property type="component" value="Unassembled WGS sequence"/>
</dbReference>
<sequence>MSQIWKLKGDLDTIDLGNGYFLVKFANMEDAEVARLEGLWSVDLRQPLSLRFKNGQLSSNLQQRKFPTTCG</sequence>
<protein>
    <recommendedName>
        <fullName evidence="1">DUF4283 domain-containing protein</fullName>
    </recommendedName>
</protein>
<evidence type="ECO:0000313" key="3">
    <source>
        <dbReference type="Proteomes" id="UP001415857"/>
    </source>
</evidence>
<feature type="domain" description="DUF4283" evidence="1">
    <location>
        <begin position="1"/>
        <end position="43"/>
    </location>
</feature>
<name>A0AAP0WR42_LIQFO</name>
<proteinExistence type="predicted"/>
<accession>A0AAP0WR42</accession>
<dbReference type="InterPro" id="IPR025558">
    <property type="entry name" value="DUF4283"/>
</dbReference>
<comment type="caution">
    <text evidence="2">The sequence shown here is derived from an EMBL/GenBank/DDBJ whole genome shotgun (WGS) entry which is preliminary data.</text>
</comment>
<dbReference type="Pfam" id="PF14111">
    <property type="entry name" value="DUF4283"/>
    <property type="match status" value="1"/>
</dbReference>
<gene>
    <name evidence="2" type="ORF">L1049_006521</name>
</gene>
<organism evidence="2 3">
    <name type="scientific">Liquidambar formosana</name>
    <name type="common">Formosan gum</name>
    <dbReference type="NCBI Taxonomy" id="63359"/>
    <lineage>
        <taxon>Eukaryota</taxon>
        <taxon>Viridiplantae</taxon>
        <taxon>Streptophyta</taxon>
        <taxon>Embryophyta</taxon>
        <taxon>Tracheophyta</taxon>
        <taxon>Spermatophyta</taxon>
        <taxon>Magnoliopsida</taxon>
        <taxon>eudicotyledons</taxon>
        <taxon>Gunneridae</taxon>
        <taxon>Pentapetalae</taxon>
        <taxon>Saxifragales</taxon>
        <taxon>Altingiaceae</taxon>
        <taxon>Liquidambar</taxon>
    </lineage>
</organism>
<keyword evidence="3" id="KW-1185">Reference proteome</keyword>